<accession>A0ABQ9FLH9</accession>
<dbReference type="SUPFAM" id="SSF50978">
    <property type="entry name" value="WD40 repeat-like"/>
    <property type="match status" value="1"/>
</dbReference>
<dbReference type="PANTHER" id="PTHR19856:SF0">
    <property type="entry name" value="WD REPEAT-CONTAINING PROTEIN 1"/>
    <property type="match status" value="1"/>
</dbReference>
<dbReference type="PANTHER" id="PTHR19856">
    <property type="entry name" value="WD-REPEATCONTAINING PROTEIN WDR1"/>
    <property type="match status" value="1"/>
</dbReference>
<gene>
    <name evidence="5" type="ORF">KUTeg_005470</name>
</gene>
<name>A0ABQ9FLH9_TEGGR</name>
<organism evidence="5 6">
    <name type="scientific">Tegillarca granosa</name>
    <name type="common">Malaysian cockle</name>
    <name type="synonym">Anadara granosa</name>
    <dbReference type="NCBI Taxonomy" id="220873"/>
    <lineage>
        <taxon>Eukaryota</taxon>
        <taxon>Metazoa</taxon>
        <taxon>Spiralia</taxon>
        <taxon>Lophotrochozoa</taxon>
        <taxon>Mollusca</taxon>
        <taxon>Bivalvia</taxon>
        <taxon>Autobranchia</taxon>
        <taxon>Pteriomorphia</taxon>
        <taxon>Arcoida</taxon>
        <taxon>Arcoidea</taxon>
        <taxon>Arcidae</taxon>
        <taxon>Tegillarca</taxon>
    </lineage>
</organism>
<dbReference type="EMBL" id="JARBDR010000246">
    <property type="protein sequence ID" value="KAJ8317566.1"/>
    <property type="molecule type" value="Genomic_DNA"/>
</dbReference>
<sequence length="355" mass="39018">MANVKIYNKSIFATVPKTERARSVVLGADPKGKTFLYTNGKNVIMRDVANPLNCEIVTKHSCNARVAKYSPSGFYIASGDERGKVIIWDTTQEEHIIKNEFQPVGCINDIAWDFESKRIAVAGDGREKICAASEDKSVVFYEGPPFKFSKTCQACIFDGKSGDLIGEFGSPAHDGGIYGLSFSPDSRQVLTVSGDKTAKIWDVETKSVVRDSIKLDSQPRSVEHRNGFTVIACINHVVVFEDRQKKFAQAVPYEPISVSISPSGDVAIGGEKMIFSSSPHTARATTIKWAPNSRYFATASLDNSIIVWEPSDSINNYTKLKGAHALATITRLLWIDNNTLLSCADDSCIKTWSIE</sequence>
<evidence type="ECO:0000313" key="5">
    <source>
        <dbReference type="EMBL" id="KAJ8317566.1"/>
    </source>
</evidence>
<feature type="repeat" description="WD" evidence="4">
    <location>
        <begin position="170"/>
        <end position="211"/>
    </location>
</feature>
<evidence type="ECO:0000256" key="4">
    <source>
        <dbReference type="PROSITE-ProRule" id="PRU00221"/>
    </source>
</evidence>
<dbReference type="Gene3D" id="2.130.10.10">
    <property type="entry name" value="YVTN repeat-like/Quinoprotein amine dehydrogenase"/>
    <property type="match status" value="3"/>
</dbReference>
<dbReference type="PROSITE" id="PS50294">
    <property type="entry name" value="WD_REPEATS_REGION"/>
    <property type="match status" value="2"/>
</dbReference>
<evidence type="ECO:0000256" key="2">
    <source>
        <dbReference type="ARBA" id="ARBA00022737"/>
    </source>
</evidence>
<protein>
    <recommendedName>
        <fullName evidence="7">Actin-interacting protein 1</fullName>
    </recommendedName>
</protein>
<keyword evidence="1 4" id="KW-0853">WD repeat</keyword>
<dbReference type="SMART" id="SM00320">
    <property type="entry name" value="WD40"/>
    <property type="match status" value="5"/>
</dbReference>
<evidence type="ECO:0000256" key="1">
    <source>
        <dbReference type="ARBA" id="ARBA00022574"/>
    </source>
</evidence>
<dbReference type="InterPro" id="IPR019775">
    <property type="entry name" value="WD40_repeat_CS"/>
</dbReference>
<dbReference type="PROSITE" id="PS50082">
    <property type="entry name" value="WD_REPEATS_2"/>
    <property type="match status" value="3"/>
</dbReference>
<keyword evidence="2" id="KW-0677">Repeat</keyword>
<dbReference type="InterPro" id="IPR036322">
    <property type="entry name" value="WD40_repeat_dom_sf"/>
</dbReference>
<dbReference type="PROSITE" id="PS00678">
    <property type="entry name" value="WD_REPEATS_1"/>
    <property type="match status" value="1"/>
</dbReference>
<dbReference type="Pfam" id="PF00400">
    <property type="entry name" value="WD40"/>
    <property type="match status" value="4"/>
</dbReference>
<proteinExistence type="inferred from homology"/>
<comment type="caution">
    <text evidence="5">The sequence shown here is derived from an EMBL/GenBank/DDBJ whole genome shotgun (WGS) entry which is preliminary data.</text>
</comment>
<dbReference type="InterPro" id="IPR001680">
    <property type="entry name" value="WD40_rpt"/>
</dbReference>
<keyword evidence="6" id="KW-1185">Reference proteome</keyword>
<dbReference type="Proteomes" id="UP001217089">
    <property type="component" value="Unassembled WGS sequence"/>
</dbReference>
<dbReference type="InterPro" id="IPR015943">
    <property type="entry name" value="WD40/YVTN_repeat-like_dom_sf"/>
</dbReference>
<comment type="similarity">
    <text evidence="3">Belongs to the WD repeat AIP1 family.</text>
</comment>
<evidence type="ECO:0000256" key="3">
    <source>
        <dbReference type="ARBA" id="ARBA00038366"/>
    </source>
</evidence>
<evidence type="ECO:0008006" key="7">
    <source>
        <dbReference type="Google" id="ProtNLM"/>
    </source>
</evidence>
<feature type="repeat" description="WD" evidence="4">
    <location>
        <begin position="277"/>
        <end position="309"/>
    </location>
</feature>
<evidence type="ECO:0000313" key="6">
    <source>
        <dbReference type="Proteomes" id="UP001217089"/>
    </source>
</evidence>
<feature type="repeat" description="WD" evidence="4">
    <location>
        <begin position="57"/>
        <end position="98"/>
    </location>
</feature>
<reference evidence="5 6" key="1">
    <citation type="submission" date="2022-12" db="EMBL/GenBank/DDBJ databases">
        <title>Chromosome-level genome of Tegillarca granosa.</title>
        <authorList>
            <person name="Kim J."/>
        </authorList>
    </citation>
    <scope>NUCLEOTIDE SEQUENCE [LARGE SCALE GENOMIC DNA]</scope>
    <source>
        <strain evidence="5">Teg-2019</strain>
        <tissue evidence="5">Adductor muscle</tissue>
    </source>
</reference>